<dbReference type="Pfam" id="PF00005">
    <property type="entry name" value="ABC_tran"/>
    <property type="match status" value="1"/>
</dbReference>
<dbReference type="PROSITE" id="PS50893">
    <property type="entry name" value="ABC_TRANSPORTER_2"/>
    <property type="match status" value="1"/>
</dbReference>
<feature type="domain" description="ABC transporter" evidence="9">
    <location>
        <begin position="11"/>
        <end position="241"/>
    </location>
</feature>
<sequence length="378" mass="42009">MPDPAPKRTIIEFRNITKRFGPVTAVDNVSLTIQEGEFFALLGPSGCGKTTLLRMLAGFETPTSGQILIDGQDVTKVPPNKRPVNMVFQSYAVFPHLSVIKNIEYGLKMEGVPAVERRERAEAALAVVQLEGYGERMPDQLSGGQRQRVALARAIVKRPRVLLLDEPLSALDAKLREELRFEMSALQDRLGITFVMVTHDQDEALALASRCAVMNKGSLMQVATPADLYEFPATRLVADFIGSVNLFEGRVEEDESDHAIIHLPEIGIKAWLDHGTGASETVQIWLALRPEKVELHKRMNGEGPPTMEGTPPGHNVVKGRIMDIAYLGSESVYDVMLEGGKRVRVIRPNLTRWDQEDFSWDEDVWLGWHAEGAHVLLS</sequence>
<evidence type="ECO:0000256" key="6">
    <source>
        <dbReference type="ARBA" id="ARBA00022967"/>
    </source>
</evidence>
<dbReference type="PROSITE" id="PS00211">
    <property type="entry name" value="ABC_TRANSPORTER_1"/>
    <property type="match status" value="1"/>
</dbReference>
<dbReference type="EC" id="7.6.2.11" evidence="8"/>
<dbReference type="InterPro" id="IPR008995">
    <property type="entry name" value="Mo/tungstate-bd_C_term_dom"/>
</dbReference>
<evidence type="ECO:0000256" key="2">
    <source>
        <dbReference type="ARBA" id="ARBA00022475"/>
    </source>
</evidence>
<dbReference type="GO" id="GO:0015847">
    <property type="term" value="P:putrescine transport"/>
    <property type="evidence" value="ECO:0007669"/>
    <property type="project" value="UniProtKB-ARBA"/>
</dbReference>
<dbReference type="PANTHER" id="PTHR42781">
    <property type="entry name" value="SPERMIDINE/PUTRESCINE IMPORT ATP-BINDING PROTEIN POTA"/>
    <property type="match status" value="1"/>
</dbReference>
<dbReference type="NCBIfam" id="TIGR01187">
    <property type="entry name" value="potA"/>
    <property type="match status" value="1"/>
</dbReference>
<comment type="subunit">
    <text evidence="8">The complex is composed of two ATP-binding proteins (PotA), two transmembrane proteins (PotB and PotC) and a solute-binding protein (PotD).</text>
</comment>
<comment type="catalytic activity">
    <reaction evidence="8">
        <text>ATP + H2O + polyamine-[polyamine-binding protein]Side 1 = ADP + phosphate + polyamineSide 2 + [polyamine-binding protein]Side 1.</text>
        <dbReference type="EC" id="7.6.2.11"/>
    </reaction>
</comment>
<dbReference type="InterPro" id="IPR013611">
    <property type="entry name" value="Transp-assoc_OB_typ2"/>
</dbReference>
<comment type="function">
    <text evidence="8">Part of the ABC transporter complex PotABCD involved in spermidine/putrescine import. Responsible for energy coupling to the transport system.</text>
</comment>
<comment type="caution">
    <text evidence="10">The sequence shown here is derived from an EMBL/GenBank/DDBJ whole genome shotgun (WGS) entry which is preliminary data.</text>
</comment>
<dbReference type="InterPro" id="IPR003593">
    <property type="entry name" value="AAA+_ATPase"/>
</dbReference>
<evidence type="ECO:0000256" key="8">
    <source>
        <dbReference type="RuleBase" id="RU364083"/>
    </source>
</evidence>
<dbReference type="Proteomes" id="UP000319897">
    <property type="component" value="Unassembled WGS sequence"/>
</dbReference>
<dbReference type="Gene3D" id="2.40.50.100">
    <property type="match status" value="1"/>
</dbReference>
<dbReference type="GO" id="GO:0043190">
    <property type="term" value="C:ATP-binding cassette (ABC) transporter complex"/>
    <property type="evidence" value="ECO:0007669"/>
    <property type="project" value="InterPro"/>
</dbReference>
<evidence type="ECO:0000256" key="4">
    <source>
        <dbReference type="ARBA" id="ARBA00022741"/>
    </source>
</evidence>
<evidence type="ECO:0000313" key="10">
    <source>
        <dbReference type="EMBL" id="TPE58535.1"/>
    </source>
</evidence>
<keyword evidence="4 8" id="KW-0547">Nucleotide-binding</keyword>
<dbReference type="SUPFAM" id="SSF50331">
    <property type="entry name" value="MOP-like"/>
    <property type="match status" value="1"/>
</dbReference>
<dbReference type="RefSeq" id="WP_140929387.1">
    <property type="nucleotide sequence ID" value="NZ_VFSU01000034.1"/>
</dbReference>
<dbReference type="InterPro" id="IPR027417">
    <property type="entry name" value="P-loop_NTPase"/>
</dbReference>
<dbReference type="EMBL" id="VFSU01000034">
    <property type="protein sequence ID" value="TPE58535.1"/>
    <property type="molecule type" value="Genomic_DNA"/>
</dbReference>
<dbReference type="GO" id="GO:0015417">
    <property type="term" value="F:ABC-type polyamine transporter activity"/>
    <property type="evidence" value="ECO:0007669"/>
    <property type="project" value="UniProtKB-EC"/>
</dbReference>
<dbReference type="Gene3D" id="3.40.50.300">
    <property type="entry name" value="P-loop containing nucleotide triphosphate hydrolases"/>
    <property type="match status" value="1"/>
</dbReference>
<dbReference type="SMART" id="SM00382">
    <property type="entry name" value="AAA"/>
    <property type="match status" value="1"/>
</dbReference>
<reference evidence="10 11" key="1">
    <citation type="submission" date="2019-06" db="EMBL/GenBank/DDBJ databases">
        <authorList>
            <person name="Lee I."/>
            <person name="Jang G.I."/>
            <person name="Hwang C.Y."/>
        </authorList>
    </citation>
    <scope>NUCLEOTIDE SEQUENCE [LARGE SCALE GENOMIC DNA]</scope>
    <source>
        <strain evidence="10 11">PAMC 28131</strain>
    </source>
</reference>
<keyword evidence="1 8" id="KW-0813">Transport</keyword>
<dbReference type="GO" id="GO:0016887">
    <property type="term" value="F:ATP hydrolysis activity"/>
    <property type="evidence" value="ECO:0007669"/>
    <property type="project" value="InterPro"/>
</dbReference>
<dbReference type="InterPro" id="IPR017871">
    <property type="entry name" value="ABC_transporter-like_CS"/>
</dbReference>
<keyword evidence="2 8" id="KW-1003">Cell membrane</keyword>
<dbReference type="Pfam" id="PF08402">
    <property type="entry name" value="TOBE_2"/>
    <property type="match status" value="1"/>
</dbReference>
<evidence type="ECO:0000256" key="7">
    <source>
        <dbReference type="ARBA" id="ARBA00023136"/>
    </source>
</evidence>
<keyword evidence="3" id="KW-0997">Cell inner membrane</keyword>
<dbReference type="InterPro" id="IPR005893">
    <property type="entry name" value="PotA-like"/>
</dbReference>
<evidence type="ECO:0000256" key="5">
    <source>
        <dbReference type="ARBA" id="ARBA00022840"/>
    </source>
</evidence>
<dbReference type="AlphaFoldDB" id="A0A501XD70"/>
<keyword evidence="11" id="KW-1185">Reference proteome</keyword>
<proteinExistence type="inferred from homology"/>
<gene>
    <name evidence="8" type="primary">potA</name>
    <name evidence="10" type="ORF">FJQ54_15835</name>
</gene>
<dbReference type="InterPro" id="IPR050093">
    <property type="entry name" value="ABC_SmlMolc_Importer"/>
</dbReference>
<organism evidence="10 11">
    <name type="scientific">Sandaracinobacter neustonicus</name>
    <dbReference type="NCBI Taxonomy" id="1715348"/>
    <lineage>
        <taxon>Bacteria</taxon>
        <taxon>Pseudomonadati</taxon>
        <taxon>Pseudomonadota</taxon>
        <taxon>Alphaproteobacteria</taxon>
        <taxon>Sphingomonadales</taxon>
        <taxon>Sphingosinicellaceae</taxon>
        <taxon>Sandaracinobacter</taxon>
    </lineage>
</organism>
<dbReference type="InterPro" id="IPR003439">
    <property type="entry name" value="ABC_transporter-like_ATP-bd"/>
</dbReference>
<name>A0A501XD70_9SPHN</name>
<keyword evidence="5 8" id="KW-0067">ATP-binding</keyword>
<evidence type="ECO:0000256" key="3">
    <source>
        <dbReference type="ARBA" id="ARBA00022519"/>
    </source>
</evidence>
<evidence type="ECO:0000259" key="9">
    <source>
        <dbReference type="PROSITE" id="PS50893"/>
    </source>
</evidence>
<comment type="similarity">
    <text evidence="8">Belongs to the ABC transporter superfamily. Spermidine/putrescine importer (TC 3.A.1.11.1) family.</text>
</comment>
<protein>
    <recommendedName>
        <fullName evidence="8">Spermidine/putrescine import ATP-binding protein PotA</fullName>
        <ecNumber evidence="8">7.6.2.11</ecNumber>
    </recommendedName>
</protein>
<keyword evidence="6 8" id="KW-1278">Translocase</keyword>
<dbReference type="SUPFAM" id="SSF52540">
    <property type="entry name" value="P-loop containing nucleoside triphosphate hydrolases"/>
    <property type="match status" value="1"/>
</dbReference>
<accession>A0A501XD70</accession>
<keyword evidence="7 8" id="KW-0472">Membrane</keyword>
<dbReference type="OrthoDB" id="9802264at2"/>
<dbReference type="FunFam" id="3.40.50.300:FF:000133">
    <property type="entry name" value="Spermidine/putrescine import ATP-binding protein PotA"/>
    <property type="match status" value="1"/>
</dbReference>
<evidence type="ECO:0000313" key="11">
    <source>
        <dbReference type="Proteomes" id="UP000319897"/>
    </source>
</evidence>
<evidence type="ECO:0000256" key="1">
    <source>
        <dbReference type="ARBA" id="ARBA00022448"/>
    </source>
</evidence>
<dbReference type="PANTHER" id="PTHR42781:SF5">
    <property type="entry name" value="PUTRESCINE TRANSPORT ATP-BINDING PROTEIN POTG"/>
    <property type="match status" value="1"/>
</dbReference>
<dbReference type="GO" id="GO:0005524">
    <property type="term" value="F:ATP binding"/>
    <property type="evidence" value="ECO:0007669"/>
    <property type="project" value="UniProtKB-KW"/>
</dbReference>